<evidence type="ECO:0000313" key="3">
    <source>
        <dbReference type="EMBL" id="TWW63654.1"/>
    </source>
</evidence>
<name>A0A5C6N839_9TELE</name>
<dbReference type="PANTHER" id="PTHR34589:SF2">
    <property type="entry name" value="ZINC FINGER TRANSLOCATION-ASSOCIATED PROTEIN"/>
    <property type="match status" value="1"/>
</dbReference>
<feature type="domain" description="SPIN-DOC-like zinc-finger" evidence="2">
    <location>
        <begin position="117"/>
        <end position="179"/>
    </location>
</feature>
<feature type="compositionally biased region" description="Basic and acidic residues" evidence="1">
    <location>
        <begin position="541"/>
        <end position="568"/>
    </location>
</feature>
<evidence type="ECO:0000259" key="2">
    <source>
        <dbReference type="Pfam" id="PF18658"/>
    </source>
</evidence>
<feature type="domain" description="SPIN-DOC-like zinc-finger" evidence="2">
    <location>
        <begin position="309"/>
        <end position="372"/>
    </location>
</feature>
<sequence>MEEKEKEESEPLDLRSGDQAELILLVISGEEDATQEESALRDESNVAKGHDLGDPRPDLLASVKSPCTSYWNITEGPDHPLLLSPVTRPSGYKPKVHRASRPGLSRIPGRDHRRYYHEYWRSEYLMDFDPQRHGMICMVCGSSLATLKLSTIKRHIRQKHPDSLLWSTADKEVIRSVWESHLSMEGGHKPYSSETPSPQEEKEQMESEQQTAVGAEEGVTMCQAEKGKDFRSTQAALGVRFGSVVDHTSCLEYPTKSPGDASLQEEQLQPSSLSACSESHEAVKSEEREQDMFGPSAQTLERYLNDSLHAWFRQEFLMEYEAEAGRLLCMVCGGELPSLHLDHIKSHVLDTHPNSLMYSSEEKHCILQSWTQTHEELENSIKSEPSTKDCGVDLFAQELEAIQINTEFHPEGNGTFIQDTLIGEDGGVSALDHGSRLCHQSRKNELCSRDPWRLRLDYLVAYGPQGLGTFCMVCSQVLQKSKVSCFRRHIQECHPETTTLSRQEREAMAAAWTKECSREEIRDVEPHLSRPEVLNTVDQSPEVRKPGTKAKKEQMAADGGGEAKRRDGGAAAAPLRYSHYPGKDQRRNYQVRWRMEYLMDYDCRRHGLICMVCAATLATLKVSTIKRHIHQVHPHSLKYSTEEKQQVMLSYNQTALQLTHSDDCFLSQDHGQIELTAVPAHFST</sequence>
<feature type="region of interest" description="Disordered" evidence="1">
    <location>
        <begin position="33"/>
        <end position="53"/>
    </location>
</feature>
<dbReference type="EMBL" id="RHFK02000016">
    <property type="protein sequence ID" value="TWW63654.1"/>
    <property type="molecule type" value="Genomic_DNA"/>
</dbReference>
<comment type="caution">
    <text evidence="3">The sequence shown here is derived from an EMBL/GenBank/DDBJ whole genome shotgun (WGS) entry which is preliminary data.</text>
</comment>
<dbReference type="GO" id="GO:0045892">
    <property type="term" value="P:negative regulation of DNA-templated transcription"/>
    <property type="evidence" value="ECO:0007669"/>
    <property type="project" value="TreeGrafter"/>
</dbReference>
<feature type="domain" description="SPIN-DOC-like zinc-finger" evidence="2">
    <location>
        <begin position="591"/>
        <end position="652"/>
    </location>
</feature>
<organism evidence="3 4">
    <name type="scientific">Takifugu flavidus</name>
    <name type="common">sansaifugu</name>
    <dbReference type="NCBI Taxonomy" id="433684"/>
    <lineage>
        <taxon>Eukaryota</taxon>
        <taxon>Metazoa</taxon>
        <taxon>Chordata</taxon>
        <taxon>Craniata</taxon>
        <taxon>Vertebrata</taxon>
        <taxon>Euteleostomi</taxon>
        <taxon>Actinopterygii</taxon>
        <taxon>Neopterygii</taxon>
        <taxon>Teleostei</taxon>
        <taxon>Neoteleostei</taxon>
        <taxon>Acanthomorphata</taxon>
        <taxon>Eupercaria</taxon>
        <taxon>Tetraodontiformes</taxon>
        <taxon>Tetradontoidea</taxon>
        <taxon>Tetraodontidae</taxon>
        <taxon>Takifugu</taxon>
    </lineage>
</organism>
<feature type="compositionally biased region" description="Basic and acidic residues" evidence="1">
    <location>
        <begin position="38"/>
        <end position="53"/>
    </location>
</feature>
<evidence type="ECO:0000313" key="4">
    <source>
        <dbReference type="Proteomes" id="UP000324091"/>
    </source>
</evidence>
<dbReference type="InterPro" id="IPR052675">
    <property type="entry name" value="ZnF_transloc-Spindlin_int"/>
</dbReference>
<keyword evidence="4" id="KW-1185">Reference proteome</keyword>
<feature type="region of interest" description="Disordered" evidence="1">
    <location>
        <begin position="537"/>
        <end position="579"/>
    </location>
</feature>
<dbReference type="AlphaFoldDB" id="A0A5C6N839"/>
<protein>
    <recommendedName>
        <fullName evidence="2">SPIN-DOC-like zinc-finger domain-containing protein</fullName>
    </recommendedName>
</protein>
<dbReference type="PANTHER" id="PTHR34589">
    <property type="entry name" value="SIMILAR TO RIKEN CDNA 2700081O15"/>
    <property type="match status" value="1"/>
</dbReference>
<reference evidence="3 4" key="1">
    <citation type="submission" date="2019-04" db="EMBL/GenBank/DDBJ databases">
        <title>Chromosome genome assembly for Takifugu flavidus.</title>
        <authorList>
            <person name="Xiao S."/>
        </authorList>
    </citation>
    <scope>NUCLEOTIDE SEQUENCE [LARGE SCALE GENOMIC DNA]</scope>
    <source>
        <strain evidence="3">HTHZ2018</strain>
        <tissue evidence="3">Muscle</tissue>
    </source>
</reference>
<evidence type="ECO:0000256" key="1">
    <source>
        <dbReference type="SAM" id="MobiDB-lite"/>
    </source>
</evidence>
<dbReference type="Proteomes" id="UP000324091">
    <property type="component" value="Chromosome 3"/>
</dbReference>
<dbReference type="InterPro" id="IPR040647">
    <property type="entry name" value="SPIN-DOC_Znf-C2H2"/>
</dbReference>
<proteinExistence type="predicted"/>
<gene>
    <name evidence="3" type="ORF">D4764_03G0006620</name>
</gene>
<feature type="region of interest" description="Disordered" evidence="1">
    <location>
        <begin position="184"/>
        <end position="213"/>
    </location>
</feature>
<dbReference type="Pfam" id="PF18658">
    <property type="entry name" value="zf-C2H2_12"/>
    <property type="match status" value="4"/>
</dbReference>
<feature type="domain" description="SPIN-DOC-like zinc-finger" evidence="2">
    <location>
        <begin position="452"/>
        <end position="514"/>
    </location>
</feature>
<accession>A0A5C6N839</accession>